<dbReference type="AlphaFoldDB" id="A0A2P2J5D8"/>
<name>A0A2P2J5D8_RHIMU</name>
<sequence length="27" mass="3194">MCINGVIKIIYNVPLILCVTWEVQFFH</sequence>
<evidence type="ECO:0000313" key="1">
    <source>
        <dbReference type="EMBL" id="MBW88698.1"/>
    </source>
</evidence>
<protein>
    <submittedName>
        <fullName evidence="1">Uncharacterized protein</fullName>
    </submittedName>
</protein>
<dbReference type="EMBL" id="GGEC01008215">
    <property type="protein sequence ID" value="MBW88698.1"/>
    <property type="molecule type" value="Transcribed_RNA"/>
</dbReference>
<proteinExistence type="predicted"/>
<reference evidence="1" key="1">
    <citation type="submission" date="2018-02" db="EMBL/GenBank/DDBJ databases">
        <title>Rhizophora mucronata_Transcriptome.</title>
        <authorList>
            <person name="Meera S.P."/>
            <person name="Sreeshan A."/>
            <person name="Augustine A."/>
        </authorList>
    </citation>
    <scope>NUCLEOTIDE SEQUENCE</scope>
    <source>
        <tissue evidence="1">Leaf</tissue>
    </source>
</reference>
<accession>A0A2P2J5D8</accession>
<organism evidence="1">
    <name type="scientific">Rhizophora mucronata</name>
    <name type="common">Asiatic mangrove</name>
    <dbReference type="NCBI Taxonomy" id="61149"/>
    <lineage>
        <taxon>Eukaryota</taxon>
        <taxon>Viridiplantae</taxon>
        <taxon>Streptophyta</taxon>
        <taxon>Embryophyta</taxon>
        <taxon>Tracheophyta</taxon>
        <taxon>Spermatophyta</taxon>
        <taxon>Magnoliopsida</taxon>
        <taxon>eudicotyledons</taxon>
        <taxon>Gunneridae</taxon>
        <taxon>Pentapetalae</taxon>
        <taxon>rosids</taxon>
        <taxon>fabids</taxon>
        <taxon>Malpighiales</taxon>
        <taxon>Rhizophoraceae</taxon>
        <taxon>Rhizophora</taxon>
    </lineage>
</organism>